<gene>
    <name evidence="1" type="primary">88</name>
    <name evidence="1" type="ORF">SEA_CONQUERAGE_88</name>
</gene>
<evidence type="ECO:0000313" key="1">
    <source>
        <dbReference type="EMBL" id="AVI03797.1"/>
    </source>
</evidence>
<dbReference type="EMBL" id="MG872835">
    <property type="protein sequence ID" value="AVI03797.1"/>
    <property type="molecule type" value="Genomic_DNA"/>
</dbReference>
<organism evidence="1 2">
    <name type="scientific">Mycobacterium phage Conquerage</name>
    <dbReference type="NCBI Taxonomy" id="2081622"/>
    <lineage>
        <taxon>Viruses</taxon>
        <taxon>Duplodnaviria</taxon>
        <taxon>Heunggongvirae</taxon>
        <taxon>Uroviricota</taxon>
        <taxon>Caudoviricetes</taxon>
        <taxon>Fromanvirus</taxon>
        <taxon>Fromanvirus alma</taxon>
    </lineage>
</organism>
<evidence type="ECO:0000313" key="2">
    <source>
        <dbReference type="Proteomes" id="UP000240447"/>
    </source>
</evidence>
<name>A0A2P1A138_9CAUD</name>
<proteinExistence type="predicted"/>
<reference evidence="1 2" key="1">
    <citation type="submission" date="2018-01" db="EMBL/GenBank/DDBJ databases">
        <authorList>
            <person name="Douthitt C."/>
            <person name="Mcmahon J."/>
            <person name="Hernandez S."/>
            <person name="Mccart M."/>
            <person name="Boring B."/>
            <person name="Geer P."/>
            <person name="Lanzana K."/>
            <person name="Meservey I."/>
            <person name="Miller M."/>
            <person name="Nelson J."/>
            <person name="Oritz E."/>
            <person name="Holland C."/>
            <person name="Wiersma-Koch H."/>
            <person name="D'Elia T."/>
            <person name="Anders K.R."/>
            <person name="Garlena R.A."/>
            <person name="Russell D.A."/>
            <person name="Pope W.H."/>
            <person name="Jacobs-Sera D."/>
            <person name="Hendrix R.W."/>
            <person name="Hatfull G.F."/>
        </authorList>
    </citation>
    <scope>NUCLEOTIDE SEQUENCE [LARGE SCALE GENOMIC DNA]</scope>
</reference>
<protein>
    <submittedName>
        <fullName evidence="1">Uncharacterized protein</fullName>
    </submittedName>
</protein>
<sequence length="81" mass="8691">MSKALTRSLLGLMAASAALAAMALADPYEASSRTGTVDGVDYPFCSLEDCSDQPNQVGIWVDRDTGNQWLSTGETSYLIER</sequence>
<accession>A0A2P1A138</accession>
<dbReference type="Proteomes" id="UP000240447">
    <property type="component" value="Segment"/>
</dbReference>